<sequence>MNVKTKAMITNPLFMALILLSVWLIYVNTAKETRTIGVFDATKATMMLTPDAFGCVVATGPDEKPLRIEVKPGEDILIPAGSTLTGECFRNVENTKVKDIVE</sequence>
<accession>A0A5Q0BQH1</accession>
<gene>
    <name evidence="1" type="ORF">F6R98_19555</name>
</gene>
<dbReference type="KEGG" id="mmob:F6R98_19555"/>
<dbReference type="RefSeq" id="WP_153250514.1">
    <property type="nucleotide sequence ID" value="NZ_CP044205.1"/>
</dbReference>
<dbReference type="EMBL" id="CP044205">
    <property type="protein sequence ID" value="QFY44551.1"/>
    <property type="molecule type" value="Genomic_DNA"/>
</dbReference>
<evidence type="ECO:0000313" key="1">
    <source>
        <dbReference type="EMBL" id="QFY44551.1"/>
    </source>
</evidence>
<dbReference type="InParanoid" id="A0A5Q0BQH1"/>
<proteinExistence type="predicted"/>
<reference evidence="1 2" key="1">
    <citation type="submission" date="2019-09" db="EMBL/GenBank/DDBJ databases">
        <title>Ecophysiology of the spiral-shaped methanotroph Methylospira mobilis as revealed by the complete genome sequence.</title>
        <authorList>
            <person name="Oshkin I.Y."/>
            <person name="Dedysh S.N."/>
            <person name="Miroshnikov K."/>
            <person name="Danilova O.V."/>
            <person name="Hakobyan A."/>
            <person name="Liesack W."/>
        </authorList>
    </citation>
    <scope>NUCLEOTIDE SEQUENCE [LARGE SCALE GENOMIC DNA]</scope>
    <source>
        <strain evidence="1 2">Shm1</strain>
    </source>
</reference>
<protein>
    <submittedName>
        <fullName evidence="1">Uncharacterized protein</fullName>
    </submittedName>
</protein>
<keyword evidence="2" id="KW-1185">Reference proteome</keyword>
<organism evidence="1 2">
    <name type="scientific">Candidatus Methylospira mobilis</name>
    <dbReference type="NCBI Taxonomy" id="1808979"/>
    <lineage>
        <taxon>Bacteria</taxon>
        <taxon>Pseudomonadati</taxon>
        <taxon>Pseudomonadota</taxon>
        <taxon>Gammaproteobacteria</taxon>
        <taxon>Methylococcales</taxon>
        <taxon>Methylococcaceae</taxon>
        <taxon>Candidatus Methylospira</taxon>
    </lineage>
</organism>
<evidence type="ECO:0000313" key="2">
    <source>
        <dbReference type="Proteomes" id="UP000325755"/>
    </source>
</evidence>
<dbReference type="Proteomes" id="UP000325755">
    <property type="component" value="Chromosome"/>
</dbReference>
<name>A0A5Q0BQH1_9GAMM</name>
<dbReference type="AlphaFoldDB" id="A0A5Q0BQH1"/>